<proteinExistence type="predicted"/>
<dbReference type="OrthoDB" id="1451698at2"/>
<name>A0A1I5D1M4_9FLAO</name>
<dbReference type="RefSeq" id="WP_092209435.1">
    <property type="nucleotide sequence ID" value="NZ_CAXAYH010000162.1"/>
</dbReference>
<dbReference type="EMBL" id="FOVN01000006">
    <property type="protein sequence ID" value="SFN93057.1"/>
    <property type="molecule type" value="Genomic_DNA"/>
</dbReference>
<dbReference type="Proteomes" id="UP000198705">
    <property type="component" value="Unassembled WGS sequence"/>
</dbReference>
<evidence type="ECO:0008006" key="4">
    <source>
        <dbReference type="Google" id="ProtNLM"/>
    </source>
</evidence>
<keyword evidence="3" id="KW-1185">Reference proteome</keyword>
<dbReference type="AlphaFoldDB" id="A0A1I5D1M4"/>
<evidence type="ECO:0000256" key="1">
    <source>
        <dbReference type="SAM" id="SignalP"/>
    </source>
</evidence>
<feature type="chain" id="PRO_5011516024" description="LTXXQ motif family protein" evidence="1">
    <location>
        <begin position="19"/>
        <end position="130"/>
    </location>
</feature>
<feature type="signal peptide" evidence="1">
    <location>
        <begin position="1"/>
        <end position="18"/>
    </location>
</feature>
<accession>A0A1I5D1M4</accession>
<keyword evidence="1" id="KW-0732">Signal</keyword>
<gene>
    <name evidence="2" type="ORF">SAMN04487989_106158</name>
</gene>
<organism evidence="2 3">
    <name type="scientific">Bizionia echini</name>
    <dbReference type="NCBI Taxonomy" id="649333"/>
    <lineage>
        <taxon>Bacteria</taxon>
        <taxon>Pseudomonadati</taxon>
        <taxon>Bacteroidota</taxon>
        <taxon>Flavobacteriia</taxon>
        <taxon>Flavobacteriales</taxon>
        <taxon>Flavobacteriaceae</taxon>
        <taxon>Bizionia</taxon>
    </lineage>
</organism>
<evidence type="ECO:0000313" key="2">
    <source>
        <dbReference type="EMBL" id="SFN93057.1"/>
    </source>
</evidence>
<protein>
    <recommendedName>
        <fullName evidence="4">LTXXQ motif family protein</fullName>
    </recommendedName>
</protein>
<reference evidence="3" key="1">
    <citation type="submission" date="2016-10" db="EMBL/GenBank/DDBJ databases">
        <authorList>
            <person name="Varghese N."/>
            <person name="Submissions S."/>
        </authorList>
    </citation>
    <scope>NUCLEOTIDE SEQUENCE [LARGE SCALE GENOMIC DNA]</scope>
    <source>
        <strain evidence="3">DSM 23925</strain>
    </source>
</reference>
<evidence type="ECO:0000313" key="3">
    <source>
        <dbReference type="Proteomes" id="UP000198705"/>
    </source>
</evidence>
<sequence length="130" mass="14187">MKKLLLIAIALVGMQLSAQNLNSLSSAASSESSSMIDKLASDQVKKLTKKLNLNESQQKMASDLVVSQLKSPKFQKLIGDSAGKLLGSSGSSDQLDDISRALLDEPKFQDDMKKVLDEDQKKEFSEMLPK</sequence>